<dbReference type="HOGENOM" id="CLU_347281_0_0_1"/>
<dbReference type="InterPro" id="IPR055093">
    <property type="entry name" value="EPS8_2nd"/>
</dbReference>
<dbReference type="Pfam" id="PF03099">
    <property type="entry name" value="BPL_LplA_LipB"/>
    <property type="match status" value="1"/>
</dbReference>
<dbReference type="PANTHER" id="PTHR12835">
    <property type="entry name" value="BIOTIN PROTEIN LIGASE"/>
    <property type="match status" value="1"/>
</dbReference>
<comment type="similarity">
    <text evidence="1">Belongs to the biotin--protein ligase family.</text>
</comment>
<dbReference type="InterPro" id="IPR004408">
    <property type="entry name" value="Biotin_CoA_COase_ligase"/>
</dbReference>
<dbReference type="PANTHER" id="PTHR12835:SF5">
    <property type="entry name" value="BIOTIN--PROTEIN LIGASE"/>
    <property type="match status" value="1"/>
</dbReference>
<dbReference type="InterPro" id="IPR004143">
    <property type="entry name" value="BPL_LPL_catalytic"/>
</dbReference>
<keyword evidence="5" id="KW-1185">Reference proteome</keyword>
<feature type="domain" description="BPL/LPL catalytic" evidence="3">
    <location>
        <begin position="322"/>
        <end position="521"/>
    </location>
</feature>
<dbReference type="EnsemblMetazoa" id="SMAR008574-RA">
    <property type="protein sequence ID" value="SMAR008574-PA"/>
    <property type="gene ID" value="SMAR008574"/>
</dbReference>
<dbReference type="PhylomeDB" id="T1J4N2"/>
<dbReference type="GO" id="GO:0004077">
    <property type="term" value="F:biotin--[biotin carboxyl-carrier protein] ligase activity"/>
    <property type="evidence" value="ECO:0007669"/>
    <property type="project" value="InterPro"/>
</dbReference>
<dbReference type="eggNOG" id="KOG1536">
    <property type="taxonomic scope" value="Eukaryota"/>
</dbReference>
<dbReference type="EMBL" id="JH431846">
    <property type="status" value="NOT_ANNOTATED_CDS"/>
    <property type="molecule type" value="Genomic_DNA"/>
</dbReference>
<evidence type="ECO:0000313" key="5">
    <source>
        <dbReference type="Proteomes" id="UP000014500"/>
    </source>
</evidence>
<proteinExistence type="inferred from homology"/>
<accession>T1J4N2</accession>
<name>T1J4N2_STRMM</name>
<dbReference type="GO" id="GO:0005737">
    <property type="term" value="C:cytoplasm"/>
    <property type="evidence" value="ECO:0007669"/>
    <property type="project" value="TreeGrafter"/>
</dbReference>
<reference evidence="5" key="1">
    <citation type="submission" date="2011-05" db="EMBL/GenBank/DDBJ databases">
        <authorList>
            <person name="Richards S.R."/>
            <person name="Qu J."/>
            <person name="Jiang H."/>
            <person name="Jhangiani S.N."/>
            <person name="Agravi P."/>
            <person name="Goodspeed R."/>
            <person name="Gross S."/>
            <person name="Mandapat C."/>
            <person name="Jackson L."/>
            <person name="Mathew T."/>
            <person name="Pu L."/>
            <person name="Thornton R."/>
            <person name="Saada N."/>
            <person name="Wilczek-Boney K.B."/>
            <person name="Lee S."/>
            <person name="Kovar C."/>
            <person name="Wu Y."/>
            <person name="Scherer S.E."/>
            <person name="Worley K.C."/>
            <person name="Muzny D.M."/>
            <person name="Gibbs R."/>
        </authorList>
    </citation>
    <scope>NUCLEOTIDE SEQUENCE</scope>
    <source>
        <strain evidence="5">Brora</strain>
    </source>
</reference>
<organism evidence="4 5">
    <name type="scientific">Strigamia maritima</name>
    <name type="common">European centipede</name>
    <name type="synonym">Geophilus maritimus</name>
    <dbReference type="NCBI Taxonomy" id="126957"/>
    <lineage>
        <taxon>Eukaryota</taxon>
        <taxon>Metazoa</taxon>
        <taxon>Ecdysozoa</taxon>
        <taxon>Arthropoda</taxon>
        <taxon>Myriapoda</taxon>
        <taxon>Chilopoda</taxon>
        <taxon>Pleurostigmophora</taxon>
        <taxon>Geophilomorpha</taxon>
        <taxon>Linotaeniidae</taxon>
        <taxon>Strigamia</taxon>
    </lineage>
</organism>
<reference evidence="4" key="2">
    <citation type="submission" date="2015-02" db="UniProtKB">
        <authorList>
            <consortium name="EnsemblMetazoa"/>
        </authorList>
    </citation>
    <scope>IDENTIFICATION</scope>
</reference>
<dbReference type="NCBIfam" id="TIGR00121">
    <property type="entry name" value="birA_ligase"/>
    <property type="match status" value="1"/>
</dbReference>
<dbReference type="Proteomes" id="UP000014500">
    <property type="component" value="Unassembled WGS sequence"/>
</dbReference>
<evidence type="ECO:0000259" key="3">
    <source>
        <dbReference type="PROSITE" id="PS51733"/>
    </source>
</evidence>
<evidence type="ECO:0000313" key="4">
    <source>
        <dbReference type="EnsemblMetazoa" id="SMAR008574-PA"/>
    </source>
</evidence>
<dbReference type="STRING" id="126957.T1J4N2"/>
<dbReference type="Pfam" id="PF22975">
    <property type="entry name" value="EPS8_2nd"/>
    <property type="match status" value="1"/>
</dbReference>
<evidence type="ECO:0000256" key="2">
    <source>
        <dbReference type="ARBA" id="ARBA00022598"/>
    </source>
</evidence>
<dbReference type="eggNOG" id="KOG3557">
    <property type="taxonomic scope" value="Eukaryota"/>
</dbReference>
<dbReference type="InterPro" id="IPR045864">
    <property type="entry name" value="aa-tRNA-synth_II/BPL/LPL"/>
</dbReference>
<dbReference type="SUPFAM" id="SSF55681">
    <property type="entry name" value="Class II aaRS and biotin synthetases"/>
    <property type="match status" value="1"/>
</dbReference>
<dbReference type="Gene3D" id="3.30.930.10">
    <property type="entry name" value="Bira Bifunctional Protein, Domain 2"/>
    <property type="match status" value="1"/>
</dbReference>
<evidence type="ECO:0000256" key="1">
    <source>
        <dbReference type="ARBA" id="ARBA00009934"/>
    </source>
</evidence>
<dbReference type="CDD" id="cd16442">
    <property type="entry name" value="BPL"/>
    <property type="match status" value="1"/>
</dbReference>
<keyword evidence="2" id="KW-0436">Ligase</keyword>
<dbReference type="AlphaFoldDB" id="T1J4N2"/>
<sequence>MFLSFNVNRQMLNQALNQTVNDWRANMKNPFVILNSVVLRQHNKFRSLTNMALTKPPNILVYCKPADFIDVKKTILKVVNSDRYVVYHLQDSKILDGNIWADNVELLIVKKTKMETKIATQFLKYYENGGKVFSIDSAYFHRYFLDMNMRHVMNSIENEKPIKKLKKMYYKGQKVKLMCMQPQFVWNLEEDFEALVVDKLEKPLIFKKKFQETGGCFVSSLVDLEYDVERKIIPEEYYHDLKYFDESRLKILREILTGSLRIDCSPVQTLPLTPCYLVGDKPEINYFLQEIASKLKKNKLQLNLLTLVFHEKEKPNDSITSDHLPVIFNCDQLDEFSVDKYLSHLKSKQLTDHPRVIAVAKRQTKGKGRSGNDWLSPDGCAMFSVPLVFNLKSKLGKHPTWLQHLAALAMVEAVLKTPKYEARDKWDLDVRIKWPNDIYVGQTKMKIGGVVVTCTLIKDTFHCVIGCGFNVNNSVPTTCLNDLILRRNLTDPENFSLDPMTVEEVIAKVVSRLDELVWLFQSSGYESVVELYCRRWMHGGAEVSLQDGRKVQILGLDSNGFLTVLDNADDAFSTSNRGDVKSDSYRFLRTTYDRKNNNKNKEKVYETGVVNNDVFQAVLNHCFDDIEKFCARLQHVANAAQQLQIHRRNSHEKRKNKNVDFSFLALRATPPSEAEFIDIFQKLKLALNLIAKLKFRLRDPKAHHLVQYLLTPFILLAKVSKDKYYSTTMSSRAVAPLLTKDGIQMLTECLSKPEFELWSSMGLSWTATKDEWPGYVAPFYPIFYNGWAPDFPNIFTSTPVAPIRRRKEIADSL</sequence>
<dbReference type="PROSITE" id="PS51733">
    <property type="entry name" value="BPL_LPL_CATALYTIC"/>
    <property type="match status" value="1"/>
</dbReference>
<protein>
    <recommendedName>
        <fullName evidence="3">BPL/LPL catalytic domain-containing protein</fullName>
    </recommendedName>
</protein>